<dbReference type="EMBL" id="JABFIF010000017">
    <property type="protein sequence ID" value="NOH16462.1"/>
    <property type="molecule type" value="Genomic_DNA"/>
</dbReference>
<dbReference type="SUPFAM" id="SSF53720">
    <property type="entry name" value="ALDH-like"/>
    <property type="match status" value="1"/>
</dbReference>
<dbReference type="Gene3D" id="3.40.605.10">
    <property type="entry name" value="Aldehyde Dehydrogenase, Chain A, domain 1"/>
    <property type="match status" value="1"/>
</dbReference>
<sequence length="490" mass="52507">MELLDKDLISLQETRNLIAKAKKAQEIYKTFSQEKVNSIVKAIAEAAENEAVKLAKMAHEETGFGKWEDKIIKNTFASRGVYESIKDLKTIGIINENKEKKYFEVAVPVGVVAGLIPSTNPTSTTIYKTLISLKSGNAIVISPHPNAVKCIVETTKILNEAAIKAGAPEGLIGCITVPSLQGTSELMKHKDTALILATGGEAMVKAAYSSGTPAIGVGPGNGPAFIDKSANVSLAVKRILDSKTFDNGVICASEQSIVVESSMKQIVKEELIKQGAYFLNEEESEKLGKFILRSNGTMNPMIVGKSVEKLSEMSGLNVKKGSKVLISEQTTVGKNNPYSREKLTPILAFYTVNDVEEGIKLCTEILMNEGKGHTLVLHSEDNEVIRNFGLRIPVSRLLVNVPGSLGGLGAATNLTPALTLGCGAVGGSSTSDNIGPMNLLNIRRVALGVKELEDLKGNENTVSNETLNTISKEQLELVIKKVVEQLSTLS</sequence>
<dbReference type="InterPro" id="IPR016161">
    <property type="entry name" value="Ald_DH/histidinol_DH"/>
</dbReference>
<dbReference type="NCBIfam" id="TIGR02518">
    <property type="entry name" value="EutH_ACDH"/>
    <property type="match status" value="1"/>
</dbReference>
<keyword evidence="1 3" id="KW-0560">Oxidoreductase</keyword>
<protein>
    <submittedName>
        <fullName evidence="3">Acetaldehyde dehydrogenase (Acetylating)</fullName>
        <ecNumber evidence="3">1.2.1.10</ecNumber>
    </submittedName>
</protein>
<reference evidence="3 4" key="1">
    <citation type="submission" date="2020-05" db="EMBL/GenBank/DDBJ databases">
        <title>Draft genome sequence of Clostridium cochlearium strain AGROS13 isolated from a sheep dairy farm in New Zealand.</title>
        <authorList>
            <person name="Gupta T.B."/>
            <person name="Jauregui R."/>
            <person name="Risson A.N."/>
            <person name="Brightwell G."/>
            <person name="Maclean P."/>
        </authorList>
    </citation>
    <scope>NUCLEOTIDE SEQUENCE [LARGE SCALE GENOMIC DNA]</scope>
    <source>
        <strain evidence="3 4">AGROS13</strain>
    </source>
</reference>
<dbReference type="InterPro" id="IPR013357">
    <property type="entry name" value="Acetaldehyde_DH_acetylating"/>
</dbReference>
<feature type="domain" description="Aldehyde dehydrogenase" evidence="2">
    <location>
        <begin position="13"/>
        <end position="329"/>
    </location>
</feature>
<name>A0A7Y3XZ12_CLOCO</name>
<accession>A0A7Y3XZ12</accession>
<dbReference type="InterPro" id="IPR016163">
    <property type="entry name" value="Ald_DH_C"/>
</dbReference>
<comment type="caution">
    <text evidence="3">The sequence shown here is derived from an EMBL/GenBank/DDBJ whole genome shotgun (WGS) entry which is preliminary data.</text>
</comment>
<dbReference type="Pfam" id="PF00171">
    <property type="entry name" value="Aldedh"/>
    <property type="match status" value="1"/>
</dbReference>
<proteinExistence type="predicted"/>
<dbReference type="AlphaFoldDB" id="A0A7Y3XZ12"/>
<gene>
    <name evidence="3" type="ORF">HMJ28_08690</name>
</gene>
<dbReference type="RefSeq" id="WP_171303616.1">
    <property type="nucleotide sequence ID" value="NZ_JABFIF010000017.1"/>
</dbReference>
<dbReference type="Gene3D" id="3.40.309.10">
    <property type="entry name" value="Aldehyde Dehydrogenase, Chain A, domain 2"/>
    <property type="match status" value="1"/>
</dbReference>
<dbReference type="InterPro" id="IPR016162">
    <property type="entry name" value="Ald_DH_N"/>
</dbReference>
<dbReference type="CDD" id="cd07122">
    <property type="entry name" value="ALDH_F20_ACDH"/>
    <property type="match status" value="1"/>
</dbReference>
<dbReference type="InterPro" id="IPR015590">
    <property type="entry name" value="Aldehyde_DH_dom"/>
</dbReference>
<evidence type="ECO:0000256" key="1">
    <source>
        <dbReference type="ARBA" id="ARBA00023002"/>
    </source>
</evidence>
<dbReference type="PANTHER" id="PTHR11699">
    <property type="entry name" value="ALDEHYDE DEHYDROGENASE-RELATED"/>
    <property type="match status" value="1"/>
</dbReference>
<evidence type="ECO:0000313" key="4">
    <source>
        <dbReference type="Proteomes" id="UP000528432"/>
    </source>
</evidence>
<dbReference type="EC" id="1.2.1.10" evidence="3"/>
<dbReference type="Proteomes" id="UP000528432">
    <property type="component" value="Unassembled WGS sequence"/>
</dbReference>
<evidence type="ECO:0000313" key="3">
    <source>
        <dbReference type="EMBL" id="NOH16462.1"/>
    </source>
</evidence>
<organism evidence="3 4">
    <name type="scientific">Clostridium cochlearium</name>
    <dbReference type="NCBI Taxonomy" id="1494"/>
    <lineage>
        <taxon>Bacteria</taxon>
        <taxon>Bacillati</taxon>
        <taxon>Bacillota</taxon>
        <taxon>Clostridia</taxon>
        <taxon>Eubacteriales</taxon>
        <taxon>Clostridiaceae</taxon>
        <taxon>Clostridium</taxon>
    </lineage>
</organism>
<dbReference type="GO" id="GO:0008774">
    <property type="term" value="F:acetaldehyde dehydrogenase (acetylating) activity"/>
    <property type="evidence" value="ECO:0007669"/>
    <property type="project" value="UniProtKB-EC"/>
</dbReference>
<evidence type="ECO:0000259" key="2">
    <source>
        <dbReference type="Pfam" id="PF00171"/>
    </source>
</evidence>